<evidence type="ECO:0000313" key="2">
    <source>
        <dbReference type="EMBL" id="EIM72210.1"/>
    </source>
</evidence>
<gene>
    <name evidence="2" type="ORF">A33O_20550</name>
</gene>
<dbReference type="EMBL" id="AJXZ01000057">
    <property type="protein sequence ID" value="EIM72210.1"/>
    <property type="molecule type" value="Genomic_DNA"/>
</dbReference>
<dbReference type="PATRIC" id="fig|1189611.3.peg.4131"/>
<dbReference type="Pfam" id="PF13589">
    <property type="entry name" value="HATPase_c_3"/>
    <property type="match status" value="1"/>
</dbReference>
<dbReference type="AlphaFoldDB" id="I5BRK8"/>
<dbReference type="Gene3D" id="3.30.565.10">
    <property type="entry name" value="Histidine kinase-like ATPase, C-terminal domain"/>
    <property type="match status" value="1"/>
</dbReference>
<sequence>MSEMTSGDARRLAGEIIPPELAVKAMRDSGYKNTAYALAELIDNSVQANASNVELICLEDYEQLSERSRRRSQAIAILDNGDGMTPETLRLALQFGNGTHLTDRKGIGRFGMGLPNSSISQCRRVEVWTWQSGPDNAMYSYLDVDEIEGRLLYAVPEPEPKPLPQEWRNRSQGIGTTGTLVVWSKFDEYRLSWRGALATLRNTEALVGRMYRKFINDGRLSIRLAALTDGEAEPSYDAFVRVNDPLYLMDSSSTPAPFDTSPMFQSWGDEDEVFSIAYDGATHDVVVRMSWAREETVPNDKSDRGAKPYGKHAAKNVGLSIVREGRELDLDSAWTNSYDPVERWWGVEVEFPSTLDEVFGVTNNKQSATVFSQMAQFDWRAEANPGESLSEFRERIQSEGDPRSLLLPIVDHIRQQIQEVRKRLKKQTEGRRTKTDRHDKPTVEDLATTKFRERAEQGHSTEVDAEEFTEADRESFEQDLKEDKHYPENVAEEIANAVMTRKRKVVFLTKAMEGYAFFNVEHKQGGLTAVVFNTNHPFYEQLMESLEPNIGDETDAELMDRIHKAADTLELLFAAWARYELEEVRQQNRLFEMRQEWGKMARFFLTEEEDD</sequence>
<reference evidence="2 3" key="1">
    <citation type="journal article" date="2012" name="J. Bacteriol.">
        <title>Genome Sequence of Nitratireductor aquibiodomus Strain RA22.</title>
        <authorList>
            <person name="Singh A."/>
            <person name="Jangir P.K."/>
            <person name="Kumari C."/>
            <person name="Sharma R."/>
        </authorList>
    </citation>
    <scope>NUCLEOTIDE SEQUENCE [LARGE SCALE GENOMIC DNA]</scope>
    <source>
        <strain evidence="2 3">RA22</strain>
    </source>
</reference>
<proteinExistence type="predicted"/>
<accession>I5BRK8</accession>
<feature type="region of interest" description="Disordered" evidence="1">
    <location>
        <begin position="422"/>
        <end position="441"/>
    </location>
</feature>
<comment type="caution">
    <text evidence="2">The sequence shown here is derived from an EMBL/GenBank/DDBJ whole genome shotgun (WGS) entry which is preliminary data.</text>
</comment>
<protein>
    <recommendedName>
        <fullName evidence="4">ATP-binding protein</fullName>
    </recommendedName>
</protein>
<dbReference type="SUPFAM" id="SSF55874">
    <property type="entry name" value="ATPase domain of HSP90 chaperone/DNA topoisomerase II/histidine kinase"/>
    <property type="match status" value="1"/>
</dbReference>
<name>I5BRK8_9HYPH</name>
<dbReference type="RefSeq" id="WP_007010332.1">
    <property type="nucleotide sequence ID" value="NZ_AJXZ01000057.1"/>
</dbReference>
<feature type="compositionally biased region" description="Basic and acidic residues" evidence="1">
    <location>
        <begin position="426"/>
        <end position="441"/>
    </location>
</feature>
<dbReference type="Proteomes" id="UP000004622">
    <property type="component" value="Unassembled WGS sequence"/>
</dbReference>
<evidence type="ECO:0008006" key="4">
    <source>
        <dbReference type="Google" id="ProtNLM"/>
    </source>
</evidence>
<organism evidence="2 3">
    <name type="scientific">Nitratireductor aquibiodomus RA22</name>
    <dbReference type="NCBI Taxonomy" id="1189611"/>
    <lineage>
        <taxon>Bacteria</taxon>
        <taxon>Pseudomonadati</taxon>
        <taxon>Pseudomonadota</taxon>
        <taxon>Alphaproteobacteria</taxon>
        <taxon>Hyphomicrobiales</taxon>
        <taxon>Phyllobacteriaceae</taxon>
        <taxon>Nitratireductor</taxon>
    </lineage>
</organism>
<evidence type="ECO:0000313" key="3">
    <source>
        <dbReference type="Proteomes" id="UP000004622"/>
    </source>
</evidence>
<dbReference type="InterPro" id="IPR036890">
    <property type="entry name" value="HATPase_C_sf"/>
</dbReference>
<evidence type="ECO:0000256" key="1">
    <source>
        <dbReference type="SAM" id="MobiDB-lite"/>
    </source>
</evidence>